<reference evidence="4" key="1">
    <citation type="submission" date="2016-03" db="EMBL/GenBank/DDBJ databases">
        <title>Mechanisms controlling the formation of the plant cell surface in tip-growing cells are functionally conserved among land plants.</title>
        <authorList>
            <person name="Honkanen S."/>
            <person name="Jones V.A."/>
            <person name="Morieri G."/>
            <person name="Champion C."/>
            <person name="Hetherington A.J."/>
            <person name="Kelly S."/>
            <person name="Saint-Marcoux D."/>
            <person name="Proust H."/>
            <person name="Prescott H."/>
            <person name="Dolan L."/>
        </authorList>
    </citation>
    <scope>NUCLEOTIDE SEQUENCE [LARGE SCALE GENOMIC DNA]</scope>
    <source>
        <tissue evidence="4">Whole gametophyte</tissue>
    </source>
</reference>
<dbReference type="GO" id="GO:0019878">
    <property type="term" value="P:lysine biosynthetic process via aminoadipic acid"/>
    <property type="evidence" value="ECO:0007669"/>
    <property type="project" value="TreeGrafter"/>
</dbReference>
<proteinExistence type="predicted"/>
<keyword evidence="5" id="KW-1185">Reference proteome</keyword>
<evidence type="ECO:0000256" key="2">
    <source>
        <dbReference type="ARBA" id="ARBA00022679"/>
    </source>
</evidence>
<dbReference type="Gene3D" id="3.90.470.20">
    <property type="entry name" value="4'-phosphopantetheinyl transferase domain"/>
    <property type="match status" value="2"/>
</dbReference>
<dbReference type="InterPro" id="IPR050559">
    <property type="entry name" value="P-Pant_transferase_sf"/>
</dbReference>
<dbReference type="InterPro" id="IPR037143">
    <property type="entry name" value="4-PPantetheinyl_Trfase_dom_sf"/>
</dbReference>
<dbReference type="GO" id="GO:0005829">
    <property type="term" value="C:cytosol"/>
    <property type="evidence" value="ECO:0007669"/>
    <property type="project" value="TreeGrafter"/>
</dbReference>
<dbReference type="Pfam" id="PF01648">
    <property type="entry name" value="ACPS"/>
    <property type="match status" value="1"/>
</dbReference>
<organism evidence="4 5">
    <name type="scientific">Marchantia polymorpha subsp. ruderalis</name>
    <dbReference type="NCBI Taxonomy" id="1480154"/>
    <lineage>
        <taxon>Eukaryota</taxon>
        <taxon>Viridiplantae</taxon>
        <taxon>Streptophyta</taxon>
        <taxon>Embryophyta</taxon>
        <taxon>Marchantiophyta</taxon>
        <taxon>Marchantiopsida</taxon>
        <taxon>Marchantiidae</taxon>
        <taxon>Marchantiales</taxon>
        <taxon>Marchantiaceae</taxon>
        <taxon>Marchantia</taxon>
    </lineage>
</organism>
<dbReference type="SUPFAM" id="SSF56214">
    <property type="entry name" value="4'-phosphopantetheinyl transferase"/>
    <property type="match status" value="2"/>
</dbReference>
<name>A0A176W4F5_MARPO</name>
<dbReference type="EC" id="2.7.8.7" evidence="1"/>
<comment type="caution">
    <text evidence="4">The sequence shown here is derived from an EMBL/GenBank/DDBJ whole genome shotgun (WGS) entry which is preliminary data.</text>
</comment>
<sequence length="403" mass="45255">MKIRMQLPAHQSVDGIFPLMCRQTSECSTCLPALLWTMSPLTRRMARGDCGSKTSLVAEFDCRGATSISLQLRFQRIRTVGERDMRISSMWPGQLLRPPPALREVHFWCVFPDEVDGSLLKHYEKLLSPEELADIPKARTQKLQTGRLLARTLVRSTLARYVNGAVDPSSLKFEKNSFGKPKVIWPALTTDGRPWQPPGLSFNLSHTTSIIACAVALDSAVGVDVEEKDRKLSSKLTTFARKKLSSTEADWLQDFTDTREQRHSFLQLWTLKESYVKAVGKGISGVPFKDFAFGLETSPEAREFLRKVMELPADSQAKLITLDLARSVAQREEAASSWKFVLFEPTPDHIASICVEDKQLLHDDSTHPFQVKAWKTIPMNSDECLHEGALGLGISQNCNFSLF</sequence>
<evidence type="ECO:0000313" key="4">
    <source>
        <dbReference type="EMBL" id="OAE27066.1"/>
    </source>
</evidence>
<evidence type="ECO:0000256" key="1">
    <source>
        <dbReference type="ARBA" id="ARBA00013172"/>
    </source>
</evidence>
<evidence type="ECO:0000259" key="3">
    <source>
        <dbReference type="Pfam" id="PF01648"/>
    </source>
</evidence>
<dbReference type="GO" id="GO:0008897">
    <property type="term" value="F:holo-[acyl-carrier-protein] synthase activity"/>
    <property type="evidence" value="ECO:0007669"/>
    <property type="project" value="UniProtKB-EC"/>
</dbReference>
<accession>A0A176W4F5</accession>
<dbReference type="PANTHER" id="PTHR12215:SF15">
    <property type="entry name" value="4'-PHOSPHOPANTETHEINYL TRANSFERASE SUPERFAMILY-RELATED"/>
    <property type="match status" value="1"/>
</dbReference>
<gene>
    <name evidence="4" type="ORF">AXG93_1440s1220</name>
</gene>
<dbReference type="PANTHER" id="PTHR12215">
    <property type="entry name" value="PHOSPHOPANTETHEINE TRANSFERASE"/>
    <property type="match status" value="1"/>
</dbReference>
<protein>
    <recommendedName>
        <fullName evidence="1">holo-[acyl-carrier-protein] synthase</fullName>
        <ecNumber evidence="1">2.7.8.7</ecNumber>
    </recommendedName>
</protein>
<dbReference type="InterPro" id="IPR008278">
    <property type="entry name" value="4-PPantetheinyl_Trfase_dom"/>
</dbReference>
<feature type="domain" description="4'-phosphopantetheinyl transferase" evidence="3">
    <location>
        <begin position="220"/>
        <end position="297"/>
    </location>
</feature>
<keyword evidence="2" id="KW-0808">Transferase</keyword>
<dbReference type="GO" id="GO:0000287">
    <property type="term" value="F:magnesium ion binding"/>
    <property type="evidence" value="ECO:0007669"/>
    <property type="project" value="InterPro"/>
</dbReference>
<dbReference type="EMBL" id="LVLJ01001998">
    <property type="protein sequence ID" value="OAE27066.1"/>
    <property type="molecule type" value="Genomic_DNA"/>
</dbReference>
<dbReference type="Proteomes" id="UP000077202">
    <property type="component" value="Unassembled WGS sequence"/>
</dbReference>
<dbReference type="AlphaFoldDB" id="A0A176W4F5"/>
<evidence type="ECO:0000313" key="5">
    <source>
        <dbReference type="Proteomes" id="UP000077202"/>
    </source>
</evidence>